<keyword evidence="3" id="KW-1185">Reference proteome</keyword>
<proteinExistence type="predicted"/>
<dbReference type="Proteomes" id="UP001442841">
    <property type="component" value="Chromosome"/>
</dbReference>
<feature type="domain" description="Winged helix DNA-binding" evidence="1">
    <location>
        <begin position="14"/>
        <end position="93"/>
    </location>
</feature>
<evidence type="ECO:0000259" key="1">
    <source>
        <dbReference type="Pfam" id="PF13601"/>
    </source>
</evidence>
<dbReference type="EMBL" id="CP154795">
    <property type="protein sequence ID" value="XAN06414.1"/>
    <property type="molecule type" value="Genomic_DNA"/>
</dbReference>
<sequence length="102" mass="11155">MIDGFDEVVHAPHRLKICAMLADVDQVEFGVLRDGLGVADSVLSKQLKVLVDAGYVDLQKPTGRGGKVRTWARLTKDGRRAFEGHLAALRTMVESAREALPN</sequence>
<gene>
    <name evidence="2" type="ORF">AADG42_03515</name>
</gene>
<protein>
    <submittedName>
        <fullName evidence="2">Transcriptional regulator</fullName>
    </submittedName>
</protein>
<dbReference type="SUPFAM" id="SSF46785">
    <property type="entry name" value="Winged helix' DNA-binding domain"/>
    <property type="match status" value="1"/>
</dbReference>
<dbReference type="Gene3D" id="1.10.10.10">
    <property type="entry name" value="Winged helix-like DNA-binding domain superfamily/Winged helix DNA-binding domain"/>
    <property type="match status" value="1"/>
</dbReference>
<organism evidence="2 3">
    <name type="scientific">Ammonicoccus fulvus</name>
    <dbReference type="NCBI Taxonomy" id="3138240"/>
    <lineage>
        <taxon>Bacteria</taxon>
        <taxon>Bacillati</taxon>
        <taxon>Actinomycetota</taxon>
        <taxon>Actinomycetes</taxon>
        <taxon>Propionibacteriales</taxon>
        <taxon>Propionibacteriaceae</taxon>
        <taxon>Ammonicoccus</taxon>
    </lineage>
</organism>
<dbReference type="PANTHER" id="PTHR37318:SF1">
    <property type="entry name" value="BSL7504 PROTEIN"/>
    <property type="match status" value="1"/>
</dbReference>
<dbReference type="RefSeq" id="WP_425307844.1">
    <property type="nucleotide sequence ID" value="NZ_CP154795.1"/>
</dbReference>
<dbReference type="Pfam" id="PF13601">
    <property type="entry name" value="HTH_34"/>
    <property type="match status" value="1"/>
</dbReference>
<evidence type="ECO:0000313" key="2">
    <source>
        <dbReference type="EMBL" id="XAN06414.1"/>
    </source>
</evidence>
<dbReference type="InterPro" id="IPR036390">
    <property type="entry name" value="WH_DNA-bd_sf"/>
</dbReference>
<dbReference type="InterPro" id="IPR036388">
    <property type="entry name" value="WH-like_DNA-bd_sf"/>
</dbReference>
<accession>A0ABZ3FMS6</accession>
<dbReference type="PANTHER" id="PTHR37318">
    <property type="entry name" value="BSL7504 PROTEIN"/>
    <property type="match status" value="1"/>
</dbReference>
<name>A0ABZ3FMS6_9ACTN</name>
<reference evidence="2 3" key="1">
    <citation type="submission" date="2024-04" db="EMBL/GenBank/DDBJ databases">
        <title>Isolation of an actinomycete strain from pig manure.</title>
        <authorList>
            <person name="Gong T."/>
            <person name="Yu Z."/>
            <person name="An M."/>
            <person name="Wei C."/>
            <person name="Yang W."/>
            <person name="Liu L."/>
        </authorList>
    </citation>
    <scope>NUCLEOTIDE SEQUENCE [LARGE SCALE GENOMIC DNA]</scope>
    <source>
        <strain evidence="2 3">ZF39</strain>
    </source>
</reference>
<dbReference type="InterPro" id="IPR027395">
    <property type="entry name" value="WH_DNA-bd_dom"/>
</dbReference>
<evidence type="ECO:0000313" key="3">
    <source>
        <dbReference type="Proteomes" id="UP001442841"/>
    </source>
</evidence>